<dbReference type="Proteomes" id="UP000184386">
    <property type="component" value="Unassembled WGS sequence"/>
</dbReference>
<name>A0A1M6MAE4_9FIRM</name>
<dbReference type="AlphaFoldDB" id="A0A1M6MAE4"/>
<dbReference type="OrthoDB" id="1839890at2"/>
<proteinExistence type="predicted"/>
<evidence type="ECO:0000313" key="2">
    <source>
        <dbReference type="Proteomes" id="UP000184386"/>
    </source>
</evidence>
<reference evidence="1 2" key="1">
    <citation type="submission" date="2016-11" db="EMBL/GenBank/DDBJ databases">
        <authorList>
            <person name="Jaros S."/>
            <person name="Januszkiewicz K."/>
            <person name="Wedrychowicz H."/>
        </authorList>
    </citation>
    <scope>NUCLEOTIDE SEQUENCE [LARGE SCALE GENOMIC DNA]</scope>
    <source>
        <strain evidence="1 2">DSM 15929</strain>
    </source>
</reference>
<evidence type="ECO:0000313" key="1">
    <source>
        <dbReference type="EMBL" id="SHJ80419.1"/>
    </source>
</evidence>
<accession>A0A1M6MAE4</accession>
<sequence length="118" mass="13708">MDVEFGSSIEVGQAISFTLNYEKARFFACRWSPKKAKVYTAKVSFEDIIYYTNDRNESEVIIRPESKGRKFLNVKCEDLNPVEYYKGNTAAAKDARLRLAIENGISLEDYKKMHPEYF</sequence>
<dbReference type="RefSeq" id="WP_073273376.1">
    <property type="nucleotide sequence ID" value="NZ_FRAC01000007.1"/>
</dbReference>
<organism evidence="1 2">
    <name type="scientific">Anaerocolumna jejuensis DSM 15929</name>
    <dbReference type="NCBI Taxonomy" id="1121322"/>
    <lineage>
        <taxon>Bacteria</taxon>
        <taxon>Bacillati</taxon>
        <taxon>Bacillota</taxon>
        <taxon>Clostridia</taxon>
        <taxon>Lachnospirales</taxon>
        <taxon>Lachnospiraceae</taxon>
        <taxon>Anaerocolumna</taxon>
    </lineage>
</organism>
<gene>
    <name evidence="1" type="ORF">SAMN02745136_00921</name>
</gene>
<protein>
    <submittedName>
        <fullName evidence="1">Uncharacterized protein</fullName>
    </submittedName>
</protein>
<keyword evidence="2" id="KW-1185">Reference proteome</keyword>
<dbReference type="EMBL" id="FRAC01000007">
    <property type="protein sequence ID" value="SHJ80419.1"/>
    <property type="molecule type" value="Genomic_DNA"/>
</dbReference>